<accession>A0A8S2DTR4</accession>
<name>A0A8S2DTR4_9BILA</name>
<proteinExistence type="predicted"/>
<dbReference type="Proteomes" id="UP000677228">
    <property type="component" value="Unassembled WGS sequence"/>
</dbReference>
<evidence type="ECO:0000313" key="2">
    <source>
        <dbReference type="EMBL" id="CAF3767354.1"/>
    </source>
</evidence>
<dbReference type="EMBL" id="CAJNOK010006231">
    <property type="protein sequence ID" value="CAF0997731.1"/>
    <property type="molecule type" value="Genomic_DNA"/>
</dbReference>
<evidence type="ECO:0000313" key="3">
    <source>
        <dbReference type="Proteomes" id="UP000677228"/>
    </source>
</evidence>
<protein>
    <submittedName>
        <fullName evidence="1">Uncharacterized protein</fullName>
    </submittedName>
</protein>
<gene>
    <name evidence="1" type="ORF">OVA965_LOCUS14400</name>
    <name evidence="2" type="ORF">TMI583_LOCUS14403</name>
</gene>
<feature type="non-terminal residue" evidence="1">
    <location>
        <position position="1"/>
    </location>
</feature>
<dbReference type="Proteomes" id="UP000682733">
    <property type="component" value="Unassembled WGS sequence"/>
</dbReference>
<dbReference type="EMBL" id="CAJOBA010006238">
    <property type="protein sequence ID" value="CAF3767354.1"/>
    <property type="molecule type" value="Genomic_DNA"/>
</dbReference>
<organism evidence="1 3">
    <name type="scientific">Didymodactylos carnosus</name>
    <dbReference type="NCBI Taxonomy" id="1234261"/>
    <lineage>
        <taxon>Eukaryota</taxon>
        <taxon>Metazoa</taxon>
        <taxon>Spiralia</taxon>
        <taxon>Gnathifera</taxon>
        <taxon>Rotifera</taxon>
        <taxon>Eurotatoria</taxon>
        <taxon>Bdelloidea</taxon>
        <taxon>Philodinida</taxon>
        <taxon>Philodinidae</taxon>
        <taxon>Didymodactylos</taxon>
    </lineage>
</organism>
<sequence length="46" mass="5263">HWASTDHEENAFSPKQIDKCKLDAENYSVMKRSRVVEVLNLSADLS</sequence>
<comment type="caution">
    <text evidence="1">The sequence shown here is derived from an EMBL/GenBank/DDBJ whole genome shotgun (WGS) entry which is preliminary data.</text>
</comment>
<evidence type="ECO:0000313" key="1">
    <source>
        <dbReference type="EMBL" id="CAF0997731.1"/>
    </source>
</evidence>
<dbReference type="AlphaFoldDB" id="A0A8S2DTR4"/>
<reference evidence="1" key="1">
    <citation type="submission" date="2021-02" db="EMBL/GenBank/DDBJ databases">
        <authorList>
            <person name="Nowell W R."/>
        </authorList>
    </citation>
    <scope>NUCLEOTIDE SEQUENCE</scope>
</reference>